<dbReference type="PANTHER" id="PTHR33747">
    <property type="entry name" value="UPF0225 PROTEIN SCO1677"/>
    <property type="match status" value="1"/>
</dbReference>
<dbReference type="Pfam" id="PF17775">
    <property type="entry name" value="YchJ_M-like"/>
    <property type="match status" value="1"/>
</dbReference>
<dbReference type="AlphaFoldDB" id="A0A380A0U9"/>
<dbReference type="SUPFAM" id="SSF54427">
    <property type="entry name" value="NTF2-like"/>
    <property type="match status" value="1"/>
</dbReference>
<dbReference type="Proteomes" id="UP000255061">
    <property type="component" value="Unassembled WGS sequence"/>
</dbReference>
<evidence type="ECO:0000313" key="4">
    <source>
        <dbReference type="EMBL" id="SUI72277.1"/>
    </source>
</evidence>
<dbReference type="Gene3D" id="3.10.450.50">
    <property type="match status" value="1"/>
</dbReference>
<evidence type="ECO:0000256" key="2">
    <source>
        <dbReference type="HAMAP-Rule" id="MF_00612"/>
    </source>
</evidence>
<dbReference type="InterPro" id="IPR004027">
    <property type="entry name" value="SEC_C_motif"/>
</dbReference>
<evidence type="ECO:0000256" key="1">
    <source>
        <dbReference type="ARBA" id="ARBA00010839"/>
    </source>
</evidence>
<evidence type="ECO:0000259" key="3">
    <source>
        <dbReference type="Pfam" id="PF17775"/>
    </source>
</evidence>
<dbReference type="EMBL" id="UGYV01000001">
    <property type="protein sequence ID" value="SUI72277.1"/>
    <property type="molecule type" value="Genomic_DNA"/>
</dbReference>
<reference evidence="4 5" key="1">
    <citation type="submission" date="2018-06" db="EMBL/GenBank/DDBJ databases">
        <authorList>
            <consortium name="Pathogen Informatics"/>
            <person name="Doyle S."/>
        </authorList>
    </citation>
    <scope>NUCLEOTIDE SEQUENCE [LARGE SCALE GENOMIC DNA]</scope>
    <source>
        <strain evidence="4 5">NCTC10736</strain>
    </source>
</reference>
<dbReference type="SUPFAM" id="SSF103642">
    <property type="entry name" value="Sec-C motif"/>
    <property type="match status" value="1"/>
</dbReference>
<feature type="domain" description="YchJ-like middle NTF2-like" evidence="3">
    <location>
        <begin position="36"/>
        <end position="145"/>
    </location>
</feature>
<dbReference type="PANTHER" id="PTHR33747:SF1">
    <property type="entry name" value="ADENYLATE CYCLASE-ASSOCIATED CAP C-TERMINAL DOMAIN-CONTAINING PROTEIN"/>
    <property type="match status" value="1"/>
</dbReference>
<accession>A0A380A0U9</accession>
<name>A0A380A0U9_9GAMM</name>
<organism evidence="4 5">
    <name type="scientific">Shewanella morhuae</name>
    <dbReference type="NCBI Taxonomy" id="365591"/>
    <lineage>
        <taxon>Bacteria</taxon>
        <taxon>Pseudomonadati</taxon>
        <taxon>Pseudomonadota</taxon>
        <taxon>Gammaproteobacteria</taxon>
        <taxon>Alteromonadales</taxon>
        <taxon>Shewanellaceae</taxon>
        <taxon>Shewanella</taxon>
    </lineage>
</organism>
<dbReference type="RefSeq" id="WP_115405764.1">
    <property type="nucleotide sequence ID" value="NZ_UGYV01000001.1"/>
</dbReference>
<evidence type="ECO:0000313" key="5">
    <source>
        <dbReference type="Proteomes" id="UP000255061"/>
    </source>
</evidence>
<dbReference type="InterPro" id="IPR023006">
    <property type="entry name" value="YchJ-like"/>
</dbReference>
<dbReference type="HAMAP" id="MF_00612">
    <property type="entry name" value="UPF0225"/>
    <property type="match status" value="1"/>
</dbReference>
<protein>
    <recommendedName>
        <fullName evidence="2">UPF0225 protein NCTC10736_01290</fullName>
    </recommendedName>
</protein>
<gene>
    <name evidence="4" type="primary">ychJ</name>
    <name evidence="4" type="ORF">NCTC10736_01290</name>
</gene>
<proteinExistence type="inferred from homology"/>
<comment type="similarity">
    <text evidence="1 2">Belongs to the UPF0225 family.</text>
</comment>
<dbReference type="Pfam" id="PF02810">
    <property type="entry name" value="SEC-C"/>
    <property type="match status" value="2"/>
</dbReference>
<dbReference type="InterPro" id="IPR048469">
    <property type="entry name" value="YchJ-like_M"/>
</dbReference>
<dbReference type="InterPro" id="IPR032710">
    <property type="entry name" value="NTF2-like_dom_sf"/>
</dbReference>
<sequence length="176" mass="20042">MKKTSNTCPCGSDIDYQNCCKPLHIHVDSGQIIANTPLQLMRSRYSAFALKNFDYILKTHHPNYLNGLTLASLNIGPHPHWLRLEVLEHHQNAAHCTQADSSSIAQQTQGSVTFKAWYKLKGEIDAIYERSEFIYQAGRWYYSQGQQMTAKLPGRNDPCVCHSGKKLKQCCLKSLW</sequence>